<evidence type="ECO:0000256" key="8">
    <source>
        <dbReference type="PROSITE-ProRule" id="PRU00042"/>
    </source>
</evidence>
<keyword evidence="11" id="KW-1185">Reference proteome</keyword>
<dbReference type="InterPro" id="IPR036236">
    <property type="entry name" value="Znf_C2H2_sf"/>
</dbReference>
<keyword evidence="6" id="KW-0238">DNA-binding</keyword>
<dbReference type="GO" id="GO:0006357">
    <property type="term" value="P:regulation of transcription by RNA polymerase II"/>
    <property type="evidence" value="ECO:0000318"/>
    <property type="project" value="GO_Central"/>
</dbReference>
<feature type="domain" description="C2H2-type" evidence="10">
    <location>
        <begin position="151"/>
        <end position="178"/>
    </location>
</feature>
<feature type="domain" description="C2H2-type" evidence="10">
    <location>
        <begin position="95"/>
        <end position="122"/>
    </location>
</feature>
<keyword evidence="5" id="KW-0862">Zinc</keyword>
<feature type="compositionally biased region" description="Basic and acidic residues" evidence="9">
    <location>
        <begin position="1"/>
        <end position="20"/>
    </location>
</feature>
<dbReference type="GO" id="GO:0003677">
    <property type="term" value="F:DNA binding"/>
    <property type="evidence" value="ECO:0007669"/>
    <property type="project" value="UniProtKB-KW"/>
</dbReference>
<dbReference type="SMART" id="SM00355">
    <property type="entry name" value="ZnF_C2H2"/>
    <property type="match status" value="5"/>
</dbReference>
<protein>
    <submittedName>
        <fullName evidence="12">Zinc finger protein 771-like</fullName>
    </submittedName>
</protein>
<dbReference type="PROSITE" id="PS50157">
    <property type="entry name" value="ZINC_FINGER_C2H2_2"/>
    <property type="match status" value="3"/>
</dbReference>
<evidence type="ECO:0000313" key="12">
    <source>
        <dbReference type="RefSeq" id="XP_035685298.1"/>
    </source>
</evidence>
<evidence type="ECO:0000256" key="2">
    <source>
        <dbReference type="ARBA" id="ARBA00022723"/>
    </source>
</evidence>
<dbReference type="FunFam" id="3.30.160.60:FF:001142">
    <property type="entry name" value="Uncharacterized protein"/>
    <property type="match status" value="1"/>
</dbReference>
<keyword evidence="4 8" id="KW-0863">Zinc-finger</keyword>
<evidence type="ECO:0000259" key="10">
    <source>
        <dbReference type="PROSITE" id="PS50157"/>
    </source>
</evidence>
<feature type="compositionally biased region" description="Basic and acidic residues" evidence="9">
    <location>
        <begin position="42"/>
        <end position="52"/>
    </location>
</feature>
<dbReference type="PANTHER" id="PTHR24392">
    <property type="entry name" value="ZINC FINGER PROTEIN"/>
    <property type="match status" value="1"/>
</dbReference>
<evidence type="ECO:0000256" key="4">
    <source>
        <dbReference type="ARBA" id="ARBA00022771"/>
    </source>
</evidence>
<keyword evidence="3" id="KW-0677">Repeat</keyword>
<dbReference type="GO" id="GO:0000981">
    <property type="term" value="F:DNA-binding transcription factor activity, RNA polymerase II-specific"/>
    <property type="evidence" value="ECO:0000318"/>
    <property type="project" value="GO_Central"/>
</dbReference>
<dbReference type="SUPFAM" id="SSF57667">
    <property type="entry name" value="beta-beta-alpha zinc fingers"/>
    <property type="match status" value="3"/>
</dbReference>
<organism evidence="11 12">
    <name type="scientific">Branchiostoma floridae</name>
    <name type="common">Florida lancelet</name>
    <name type="synonym">Amphioxus</name>
    <dbReference type="NCBI Taxonomy" id="7739"/>
    <lineage>
        <taxon>Eukaryota</taxon>
        <taxon>Metazoa</taxon>
        <taxon>Chordata</taxon>
        <taxon>Cephalochordata</taxon>
        <taxon>Leptocardii</taxon>
        <taxon>Amphioxiformes</taxon>
        <taxon>Branchiostomatidae</taxon>
        <taxon>Branchiostoma</taxon>
    </lineage>
</organism>
<keyword evidence="7" id="KW-0539">Nucleus</keyword>
<dbReference type="Gene3D" id="3.30.160.60">
    <property type="entry name" value="Classic Zinc Finger"/>
    <property type="match status" value="5"/>
</dbReference>
<evidence type="ECO:0000256" key="7">
    <source>
        <dbReference type="ARBA" id="ARBA00023242"/>
    </source>
</evidence>
<keyword evidence="2" id="KW-0479">Metal-binding</keyword>
<reference evidence="11" key="1">
    <citation type="journal article" date="2020" name="Nat. Ecol. Evol.">
        <title>Deeply conserved synteny resolves early events in vertebrate evolution.</title>
        <authorList>
            <person name="Simakov O."/>
            <person name="Marletaz F."/>
            <person name="Yue J.X."/>
            <person name="O'Connell B."/>
            <person name="Jenkins J."/>
            <person name="Brandt A."/>
            <person name="Calef R."/>
            <person name="Tung C.H."/>
            <person name="Huang T.K."/>
            <person name="Schmutz J."/>
            <person name="Satoh N."/>
            <person name="Yu J.K."/>
            <person name="Putnam N.H."/>
            <person name="Green R.E."/>
            <person name="Rokhsar D.S."/>
        </authorList>
    </citation>
    <scope>NUCLEOTIDE SEQUENCE [LARGE SCALE GENOMIC DNA]</scope>
    <source>
        <strain evidence="11">S238N-H82</strain>
    </source>
</reference>
<dbReference type="Proteomes" id="UP000001554">
    <property type="component" value="Chromosome 8"/>
</dbReference>
<name>A0A9J7LNY1_BRAFL</name>
<dbReference type="GO" id="GO:0008270">
    <property type="term" value="F:zinc ion binding"/>
    <property type="evidence" value="ECO:0007669"/>
    <property type="project" value="UniProtKB-KW"/>
</dbReference>
<comment type="subcellular location">
    <subcellularLocation>
        <location evidence="1">Nucleus</location>
    </subcellularLocation>
</comment>
<proteinExistence type="predicted"/>
<dbReference type="FunFam" id="3.30.160.60:FF:001706">
    <property type="entry name" value="Uncharacterized protein"/>
    <property type="match status" value="1"/>
</dbReference>
<evidence type="ECO:0000256" key="1">
    <source>
        <dbReference type="ARBA" id="ARBA00004123"/>
    </source>
</evidence>
<feature type="region of interest" description="Disordered" evidence="9">
    <location>
        <begin position="1"/>
        <end position="63"/>
    </location>
</feature>
<dbReference type="Pfam" id="PF00096">
    <property type="entry name" value="zf-C2H2"/>
    <property type="match status" value="3"/>
</dbReference>
<evidence type="ECO:0000256" key="5">
    <source>
        <dbReference type="ARBA" id="ARBA00022833"/>
    </source>
</evidence>
<feature type="domain" description="C2H2-type" evidence="10">
    <location>
        <begin position="123"/>
        <end position="150"/>
    </location>
</feature>
<feature type="compositionally biased region" description="Polar residues" evidence="9">
    <location>
        <begin position="21"/>
        <end position="33"/>
    </location>
</feature>
<dbReference type="InterPro" id="IPR013087">
    <property type="entry name" value="Znf_C2H2_type"/>
</dbReference>
<dbReference type="OrthoDB" id="654211at2759"/>
<sequence>MGERSGEVAMDDHPAVHPGDETSSSETLDTGRQQNEEENIPCEEKCEVESDRPPAQGRTEQKDRLAVKRTVNKRFACTECGYRAAKKSVLIKHMRKHTECGYSAAIRCRLLEHMRIHTGEKPYKCDQCNYTSATKYNLDQHMTKHTGVKTRMCGECGFRTANRSNLSRHIRTHTGEKPYKCAKPCKCDQCDYSAAQKCHLDQHVAKHNCE</sequence>
<dbReference type="GeneID" id="118421901"/>
<accession>A0A9J7LNY1</accession>
<dbReference type="PANTHER" id="PTHR24392:SF31">
    <property type="entry name" value="C2H2-TYPE DOMAIN-CONTAINING PROTEIN"/>
    <property type="match status" value="1"/>
</dbReference>
<dbReference type="KEGG" id="bfo:118421901"/>
<dbReference type="FunFam" id="3.30.160.60:FF:001754">
    <property type="entry name" value="Uncharacterized protein"/>
    <property type="match status" value="1"/>
</dbReference>
<gene>
    <name evidence="12" type="primary">LOC118421901</name>
</gene>
<evidence type="ECO:0000256" key="3">
    <source>
        <dbReference type="ARBA" id="ARBA00022737"/>
    </source>
</evidence>
<evidence type="ECO:0000256" key="9">
    <source>
        <dbReference type="SAM" id="MobiDB-lite"/>
    </source>
</evidence>
<evidence type="ECO:0000313" key="11">
    <source>
        <dbReference type="Proteomes" id="UP000001554"/>
    </source>
</evidence>
<dbReference type="AlphaFoldDB" id="A0A9J7LNY1"/>
<evidence type="ECO:0000256" key="6">
    <source>
        <dbReference type="ARBA" id="ARBA00023125"/>
    </source>
</evidence>
<dbReference type="GO" id="GO:0005634">
    <property type="term" value="C:nucleus"/>
    <property type="evidence" value="ECO:0007669"/>
    <property type="project" value="UniProtKB-SubCell"/>
</dbReference>
<dbReference type="FunFam" id="3.30.160.60:FF:002319">
    <property type="entry name" value="Uncharacterized protein"/>
    <property type="match status" value="1"/>
</dbReference>
<reference evidence="12" key="2">
    <citation type="submission" date="2025-08" db="UniProtKB">
        <authorList>
            <consortium name="RefSeq"/>
        </authorList>
    </citation>
    <scope>IDENTIFICATION</scope>
    <source>
        <strain evidence="12">S238N-H82</strain>
        <tissue evidence="12">Testes</tissue>
    </source>
</reference>
<dbReference type="RefSeq" id="XP_035685298.1">
    <property type="nucleotide sequence ID" value="XM_035829405.1"/>
</dbReference>